<dbReference type="Proteomes" id="UP000199053">
    <property type="component" value="Unassembled WGS sequence"/>
</dbReference>
<dbReference type="RefSeq" id="WP_092159303.1">
    <property type="nucleotide sequence ID" value="NZ_FNGA01000002.1"/>
</dbReference>
<reference evidence="2" key="1">
    <citation type="submission" date="2016-10" db="EMBL/GenBank/DDBJ databases">
        <authorList>
            <person name="Varghese N."/>
            <person name="Submissions S."/>
        </authorList>
    </citation>
    <scope>NUCLEOTIDE SEQUENCE [LARGE SCALE GENOMIC DNA]</scope>
    <source>
        <strain evidence="2">DSM 16995</strain>
    </source>
</reference>
<dbReference type="EMBL" id="FNGA01000002">
    <property type="protein sequence ID" value="SDK78462.1"/>
    <property type="molecule type" value="Genomic_DNA"/>
</dbReference>
<accession>A0A1G9EQK1</accession>
<gene>
    <name evidence="1" type="ORF">SAMN05660337_1226</name>
</gene>
<evidence type="ECO:0000313" key="2">
    <source>
        <dbReference type="Proteomes" id="UP000199053"/>
    </source>
</evidence>
<dbReference type="AlphaFoldDB" id="A0A1G9EQK1"/>
<keyword evidence="2" id="KW-1185">Reference proteome</keyword>
<evidence type="ECO:0000313" key="1">
    <source>
        <dbReference type="EMBL" id="SDK78462.1"/>
    </source>
</evidence>
<dbReference type="OrthoDB" id="4267383at2"/>
<protein>
    <submittedName>
        <fullName evidence="1">Uncharacterized protein</fullName>
    </submittedName>
</protein>
<name>A0A1G9EQK1_9BACT</name>
<organism evidence="1 2">
    <name type="scientific">Maridesulfovibrio ferrireducens</name>
    <dbReference type="NCBI Taxonomy" id="246191"/>
    <lineage>
        <taxon>Bacteria</taxon>
        <taxon>Pseudomonadati</taxon>
        <taxon>Thermodesulfobacteriota</taxon>
        <taxon>Desulfovibrionia</taxon>
        <taxon>Desulfovibrionales</taxon>
        <taxon>Desulfovibrionaceae</taxon>
        <taxon>Maridesulfovibrio</taxon>
    </lineage>
</organism>
<sequence>MDFDNERLRQMIQHYSDFAAPTLPMSCSIDKLINFDLCKTLSSTLIDQCTTWKTEKATSCLHNLLPNAPGLYMFVWSPLVQLKFEDNIERTKVILYVGKAEKSLSSRYNQEYKKYFNDKFELLWDDNPDNRRDKLNKYMQLRPMFYWYTVVKDVKAIEYLESRLIDLLSPPLNSQCPKVRLKPPVPAF</sequence>
<proteinExistence type="predicted"/>